<name>A0ABT4L2U3_9SPHI</name>
<proteinExistence type="predicted"/>
<keyword evidence="2" id="KW-1185">Reference proteome</keyword>
<reference evidence="1" key="1">
    <citation type="submission" date="2022-12" db="EMBL/GenBank/DDBJ databases">
        <title>Genome sequence of SJ11.</title>
        <authorList>
            <person name="Woo H."/>
        </authorList>
    </citation>
    <scope>NUCLEOTIDE SEQUENCE</scope>
    <source>
        <strain evidence="1">SJ11</strain>
    </source>
</reference>
<dbReference type="Proteomes" id="UP001144341">
    <property type="component" value="Unassembled WGS sequence"/>
</dbReference>
<dbReference type="RefSeq" id="WP_269417158.1">
    <property type="nucleotide sequence ID" value="NZ_JAPWGL010000007.1"/>
</dbReference>
<dbReference type="InterPro" id="IPR018668">
    <property type="entry name" value="DNA-binding_VF530-like"/>
</dbReference>
<organism evidence="1 2">
    <name type="scientific">Pedobacter rhodius</name>
    <dbReference type="NCBI Taxonomy" id="3004098"/>
    <lineage>
        <taxon>Bacteria</taxon>
        <taxon>Pseudomonadati</taxon>
        <taxon>Bacteroidota</taxon>
        <taxon>Sphingobacteriia</taxon>
        <taxon>Sphingobacteriales</taxon>
        <taxon>Sphingobacteriaceae</taxon>
        <taxon>Pedobacter</taxon>
    </lineage>
</organism>
<evidence type="ECO:0000313" key="2">
    <source>
        <dbReference type="Proteomes" id="UP001144341"/>
    </source>
</evidence>
<gene>
    <name evidence="1" type="ORF">O0931_19465</name>
</gene>
<dbReference type="InterPro" id="IPR036361">
    <property type="entry name" value="SAP_dom_sf"/>
</dbReference>
<evidence type="ECO:0000313" key="1">
    <source>
        <dbReference type="EMBL" id="MCZ4225502.1"/>
    </source>
</evidence>
<accession>A0ABT4L2U3</accession>
<dbReference type="EMBL" id="JAPWGL010000007">
    <property type="protein sequence ID" value="MCZ4225502.1"/>
    <property type="molecule type" value="Genomic_DNA"/>
</dbReference>
<dbReference type="Gene3D" id="1.10.720.30">
    <property type="entry name" value="SAP domain"/>
    <property type="match status" value="1"/>
</dbReference>
<protein>
    <submittedName>
        <fullName evidence="1">VF530 family protein</fullName>
    </submittedName>
</protein>
<comment type="caution">
    <text evidence="1">The sequence shown here is derived from an EMBL/GenBank/DDBJ whole genome shotgun (WGS) entry which is preliminary data.</text>
</comment>
<dbReference type="Pfam" id="PF09905">
    <property type="entry name" value="VF530"/>
    <property type="match status" value="1"/>
</dbReference>
<sequence length="73" mass="8670">MAEQQKNNPLHGITLEKIVTELQLHYGWEKLGSLIKIDCFNNNQSIKSSLKFLRRMDWARKKVEELYVDTFCK</sequence>